<protein>
    <submittedName>
        <fullName evidence="2">Putative signal transducing protein</fullName>
    </submittedName>
</protein>
<dbReference type="InterPro" id="IPR018551">
    <property type="entry name" value="DUF2007"/>
</dbReference>
<reference evidence="2 3" key="1">
    <citation type="submission" date="2017-04" db="EMBL/GenBank/DDBJ databases">
        <authorList>
            <person name="Afonso C.L."/>
            <person name="Miller P.J."/>
            <person name="Scott M.A."/>
            <person name="Spackman E."/>
            <person name="Goraichik I."/>
            <person name="Dimitrov K.M."/>
            <person name="Suarez D.L."/>
            <person name="Swayne D.E."/>
        </authorList>
    </citation>
    <scope>NUCLEOTIDE SEQUENCE [LARGE SCALE GENOMIC DNA]</scope>
    <source>
        <strain evidence="2 3">USBA 355</strain>
    </source>
</reference>
<dbReference type="AlphaFoldDB" id="A0A1Y6B3H7"/>
<evidence type="ECO:0000259" key="1">
    <source>
        <dbReference type="Pfam" id="PF09413"/>
    </source>
</evidence>
<dbReference type="Proteomes" id="UP000192917">
    <property type="component" value="Unassembled WGS sequence"/>
</dbReference>
<feature type="domain" description="DUF2007" evidence="1">
    <location>
        <begin position="1"/>
        <end position="65"/>
    </location>
</feature>
<dbReference type="SUPFAM" id="SSF54913">
    <property type="entry name" value="GlnB-like"/>
    <property type="match status" value="1"/>
</dbReference>
<name>A0A1Y6B3H7_9PROT</name>
<proteinExistence type="predicted"/>
<keyword evidence="3" id="KW-1185">Reference proteome</keyword>
<dbReference type="Gene3D" id="3.30.70.790">
    <property type="entry name" value="UreE, C-terminal domain"/>
    <property type="match status" value="1"/>
</dbReference>
<dbReference type="EMBL" id="FWZX01000001">
    <property type="protein sequence ID" value="SME89591.1"/>
    <property type="molecule type" value="Genomic_DNA"/>
</dbReference>
<evidence type="ECO:0000313" key="2">
    <source>
        <dbReference type="EMBL" id="SME89591.1"/>
    </source>
</evidence>
<sequence>MKEVLRTTDPVKISWFKALLKDAGIEALELDLHTSVLEGSAFAIPRRLAVADSDFERARRALESAGEELSGGGGFFG</sequence>
<accession>A0A1Y6B3H7</accession>
<dbReference type="STRING" id="560819.SAMN05428998_101226"/>
<evidence type="ECO:0000313" key="3">
    <source>
        <dbReference type="Proteomes" id="UP000192917"/>
    </source>
</evidence>
<organism evidence="2 3">
    <name type="scientific">Tistlia consotensis USBA 355</name>
    <dbReference type="NCBI Taxonomy" id="560819"/>
    <lineage>
        <taxon>Bacteria</taxon>
        <taxon>Pseudomonadati</taxon>
        <taxon>Pseudomonadota</taxon>
        <taxon>Alphaproteobacteria</taxon>
        <taxon>Rhodospirillales</taxon>
        <taxon>Rhodovibrionaceae</taxon>
        <taxon>Tistlia</taxon>
    </lineage>
</organism>
<gene>
    <name evidence="2" type="ORF">SAMN05428998_101226</name>
</gene>
<dbReference type="Pfam" id="PF09413">
    <property type="entry name" value="DUF2007"/>
    <property type="match status" value="1"/>
</dbReference>
<dbReference type="InterPro" id="IPR011322">
    <property type="entry name" value="N-reg_PII-like_a/b"/>
</dbReference>
<dbReference type="RefSeq" id="WP_085120583.1">
    <property type="nucleotide sequence ID" value="NZ_FWZX01000001.1"/>
</dbReference>